<keyword evidence="9" id="KW-1185">Reference proteome</keyword>
<evidence type="ECO:0000313" key="9">
    <source>
        <dbReference type="Proteomes" id="UP000803884"/>
    </source>
</evidence>
<protein>
    <recommendedName>
        <fullName evidence="7">Major facilitator superfamily (MFS) profile domain-containing protein</fullName>
    </recommendedName>
</protein>
<dbReference type="AlphaFoldDB" id="A0AB34KX09"/>
<dbReference type="FunFam" id="1.20.1250.20:FF:000082">
    <property type="entry name" value="MFS multidrug transporter, putative"/>
    <property type="match status" value="1"/>
</dbReference>
<reference evidence="8 9" key="1">
    <citation type="journal article" date="2020" name="Microbiol. Resour. Announc.">
        <title>Draft Genome Sequence of a Cladosporium Species Isolated from the Mesophotic Ascidian Didemnum maculosum.</title>
        <authorList>
            <person name="Gioti A."/>
            <person name="Siaperas R."/>
            <person name="Nikolaivits E."/>
            <person name="Le Goff G."/>
            <person name="Ouazzani J."/>
            <person name="Kotoulas G."/>
            <person name="Topakas E."/>
        </authorList>
    </citation>
    <scope>NUCLEOTIDE SEQUENCE [LARGE SCALE GENOMIC DNA]</scope>
    <source>
        <strain evidence="8 9">TM138-S3</strain>
    </source>
</reference>
<organism evidence="8 9">
    <name type="scientific">Cladosporium halotolerans</name>
    <dbReference type="NCBI Taxonomy" id="1052096"/>
    <lineage>
        <taxon>Eukaryota</taxon>
        <taxon>Fungi</taxon>
        <taxon>Dikarya</taxon>
        <taxon>Ascomycota</taxon>
        <taxon>Pezizomycotina</taxon>
        <taxon>Dothideomycetes</taxon>
        <taxon>Dothideomycetidae</taxon>
        <taxon>Cladosporiales</taxon>
        <taxon>Cladosporiaceae</taxon>
        <taxon>Cladosporium</taxon>
    </lineage>
</organism>
<gene>
    <name evidence="8" type="ORF">WHR41_03640</name>
</gene>
<keyword evidence="5 6" id="KW-0472">Membrane</keyword>
<evidence type="ECO:0000259" key="7">
    <source>
        <dbReference type="PROSITE" id="PS50850"/>
    </source>
</evidence>
<feature type="transmembrane region" description="Helical" evidence="6">
    <location>
        <begin position="98"/>
        <end position="121"/>
    </location>
</feature>
<dbReference type="InterPro" id="IPR036259">
    <property type="entry name" value="MFS_trans_sf"/>
</dbReference>
<comment type="caution">
    <text evidence="8">The sequence shown here is derived from an EMBL/GenBank/DDBJ whole genome shotgun (WGS) entry which is preliminary data.</text>
</comment>
<feature type="transmembrane region" description="Helical" evidence="6">
    <location>
        <begin position="165"/>
        <end position="184"/>
    </location>
</feature>
<feature type="transmembrane region" description="Helical" evidence="6">
    <location>
        <begin position="496"/>
        <end position="518"/>
    </location>
</feature>
<dbReference type="Pfam" id="PF07690">
    <property type="entry name" value="MFS_1"/>
    <property type="match status" value="1"/>
</dbReference>
<dbReference type="PRINTS" id="PR01036">
    <property type="entry name" value="TCRTETB"/>
</dbReference>
<feature type="transmembrane region" description="Helical" evidence="6">
    <location>
        <begin position="253"/>
        <end position="273"/>
    </location>
</feature>
<feature type="transmembrane region" description="Helical" evidence="6">
    <location>
        <begin position="530"/>
        <end position="552"/>
    </location>
</feature>
<evidence type="ECO:0000256" key="5">
    <source>
        <dbReference type="ARBA" id="ARBA00023136"/>
    </source>
</evidence>
<evidence type="ECO:0000313" key="8">
    <source>
        <dbReference type="EMBL" id="KAL1587689.1"/>
    </source>
</evidence>
<feature type="transmembrane region" description="Helical" evidence="6">
    <location>
        <begin position="223"/>
        <end position="241"/>
    </location>
</feature>
<dbReference type="Gene3D" id="1.20.1250.20">
    <property type="entry name" value="MFS general substrate transporter like domains"/>
    <property type="match status" value="1"/>
</dbReference>
<dbReference type="PANTHER" id="PTHR23502">
    <property type="entry name" value="MAJOR FACILITATOR SUPERFAMILY"/>
    <property type="match status" value="1"/>
</dbReference>
<dbReference type="InterPro" id="IPR011701">
    <property type="entry name" value="MFS"/>
</dbReference>
<keyword evidence="4 6" id="KW-1133">Transmembrane helix</keyword>
<feature type="transmembrane region" description="Helical" evidence="6">
    <location>
        <begin position="464"/>
        <end position="484"/>
    </location>
</feature>
<comment type="subcellular location">
    <subcellularLocation>
        <location evidence="1">Membrane</location>
        <topology evidence="1">Multi-pass membrane protein</topology>
    </subcellularLocation>
</comment>
<dbReference type="PROSITE" id="PS50850">
    <property type="entry name" value="MFS"/>
    <property type="match status" value="1"/>
</dbReference>
<proteinExistence type="inferred from homology"/>
<sequence length="570" mass="63185">MASAEVELPRDPIEDQVQGSHMPLAVDEIKTFSTSGLPSTIGLDGCVIRDEITWYYLKWETELPAPLCMQGHESPPPACPDLSEYTSPFLWSESRKSFIVSLSCIATIFTAYNAGAYVPGITQMREEWHIGEVAGLLGVTLFTCGFCLTPMLLAPFSEINGRRPVFLSCGLFFVIFQVLCAVTPTFAGMLVARFLVGCASSTFSTVVGGVVSDVYHAKDRNTAMTLVSASTLMGTGLGPLVSGFIAENTTWRWIFYLQIIIDSALLAFMIFFFKETRGSILLCRKVEKLNAYYDQLESAGYYGVIMPESSEDEKSAQRIQRIRWKCKAYEERSSFLTMIRISLYRPFHMLLTEPVVFFFSIWISFSWAVLYMTLDAVPHIFRKTYGFNVQQSNAVFSAVCVASVVFLFVAVYQEDWGLNHLPEKHRSLLQTPEGRLYFACVESVLLPVGIIWLGISGAYPQCPWIVPAIGVGCAAIGIGSIYLATFNYLADSYHQYASSALAAQSFCRNLLAGAFPLFTTQMFDTMTFQGAGGCLGGLGFILTVVPWVLLLYGPAIRAKSKLAREIMTQD</sequence>
<dbReference type="Proteomes" id="UP000803884">
    <property type="component" value="Unassembled WGS sequence"/>
</dbReference>
<dbReference type="GO" id="GO:0005886">
    <property type="term" value="C:plasma membrane"/>
    <property type="evidence" value="ECO:0007669"/>
    <property type="project" value="TreeGrafter"/>
</dbReference>
<dbReference type="GO" id="GO:0022857">
    <property type="term" value="F:transmembrane transporter activity"/>
    <property type="evidence" value="ECO:0007669"/>
    <property type="project" value="InterPro"/>
</dbReference>
<name>A0AB34KX09_9PEZI</name>
<evidence type="ECO:0000256" key="2">
    <source>
        <dbReference type="ARBA" id="ARBA00008335"/>
    </source>
</evidence>
<dbReference type="SUPFAM" id="SSF103473">
    <property type="entry name" value="MFS general substrate transporter"/>
    <property type="match status" value="1"/>
</dbReference>
<comment type="similarity">
    <text evidence="2">Belongs to the major facilitator superfamily.</text>
</comment>
<feature type="domain" description="Major facilitator superfamily (MFS) profile" evidence="7">
    <location>
        <begin position="99"/>
        <end position="561"/>
    </location>
</feature>
<dbReference type="GeneID" id="96005084"/>
<dbReference type="EMBL" id="JAAQHG020000009">
    <property type="protein sequence ID" value="KAL1587689.1"/>
    <property type="molecule type" value="Genomic_DNA"/>
</dbReference>
<evidence type="ECO:0000256" key="6">
    <source>
        <dbReference type="SAM" id="Phobius"/>
    </source>
</evidence>
<evidence type="ECO:0000256" key="4">
    <source>
        <dbReference type="ARBA" id="ARBA00022989"/>
    </source>
</evidence>
<accession>A0AB34KX09</accession>
<evidence type="ECO:0000256" key="1">
    <source>
        <dbReference type="ARBA" id="ARBA00004141"/>
    </source>
</evidence>
<feature type="transmembrane region" description="Helical" evidence="6">
    <location>
        <begin position="133"/>
        <end position="153"/>
    </location>
</feature>
<feature type="transmembrane region" description="Helical" evidence="6">
    <location>
        <begin position="394"/>
        <end position="413"/>
    </location>
</feature>
<feature type="transmembrane region" description="Helical" evidence="6">
    <location>
        <begin position="355"/>
        <end position="374"/>
    </location>
</feature>
<dbReference type="PANTHER" id="PTHR23502:SF134">
    <property type="entry name" value="MAJOR FACILITATOR SUPERFAMILY (MFS) PROFILE DOMAIN-CONTAINING PROTEIN-RELATED"/>
    <property type="match status" value="1"/>
</dbReference>
<feature type="transmembrane region" description="Helical" evidence="6">
    <location>
        <begin position="190"/>
        <end position="211"/>
    </location>
</feature>
<evidence type="ECO:0000256" key="3">
    <source>
        <dbReference type="ARBA" id="ARBA00022692"/>
    </source>
</evidence>
<keyword evidence="3 6" id="KW-0812">Transmembrane</keyword>
<dbReference type="InterPro" id="IPR020846">
    <property type="entry name" value="MFS_dom"/>
</dbReference>
<dbReference type="RefSeq" id="XP_069230794.1">
    <property type="nucleotide sequence ID" value="XM_069372246.1"/>
</dbReference>
<feature type="transmembrane region" description="Helical" evidence="6">
    <location>
        <begin position="434"/>
        <end position="458"/>
    </location>
</feature>